<feature type="region of interest" description="Disordered" evidence="3">
    <location>
        <begin position="111"/>
        <end position="150"/>
    </location>
</feature>
<accession>A0A4R1RLA9</accession>
<protein>
    <submittedName>
        <fullName evidence="6">OmpA family protein</fullName>
    </submittedName>
</protein>
<keyword evidence="1" id="KW-0472">Membrane</keyword>
<dbReference type="Proteomes" id="UP000295455">
    <property type="component" value="Unassembled WGS sequence"/>
</dbReference>
<sequence length="329" mass="37411">MLYLNRIYKFTIVFSLCALLPVGLFAQSEKTSEKSTIVMTKSELNSFLKTVADARRSQLNEREQRMKKQDLAELRLKYNQQPKTEMGYGNMSNDQILRELRYLNQRIDNLSSNNQAPSMGTRDNSTIIMPSSNSSPSSIYPNKDRSTTTIIPSNKNKIQELQRKIDSLKSLDARKPIKNDTSLADSLNNVNLRLNGLRKHLDSLESKMMKTDSVAKKEVSPENRSYFKQQVYFGNNSSTLNATYFKHIQDLTQILVKYPEAKILLEGWASPLGNSTHNKQLSMRRSESVAQAFINNGIDPDRVITSFKGEDSSSSEAHARRVDMAIIVR</sequence>
<gene>
    <name evidence="6" type="ORF">EV196_103416</name>
</gene>
<dbReference type="PANTHER" id="PTHR30329:SF21">
    <property type="entry name" value="LIPOPROTEIN YIAD-RELATED"/>
    <property type="match status" value="1"/>
</dbReference>
<dbReference type="AlphaFoldDB" id="A0A4R1RLA9"/>
<feature type="signal peptide" evidence="4">
    <location>
        <begin position="1"/>
        <end position="26"/>
    </location>
</feature>
<evidence type="ECO:0000256" key="2">
    <source>
        <dbReference type="SAM" id="Coils"/>
    </source>
</evidence>
<keyword evidence="4" id="KW-0732">Signal</keyword>
<proteinExistence type="predicted"/>
<reference evidence="6 7" key="1">
    <citation type="submission" date="2019-03" db="EMBL/GenBank/DDBJ databases">
        <title>Genomic Encyclopedia of Type Strains, Phase IV (KMG-IV): sequencing the most valuable type-strain genomes for metagenomic binning, comparative biology and taxonomic classification.</title>
        <authorList>
            <person name="Goeker M."/>
        </authorList>
    </citation>
    <scope>NUCLEOTIDE SEQUENCE [LARGE SCALE GENOMIC DNA]</scope>
    <source>
        <strain evidence="6 7">DSM 18792</strain>
    </source>
</reference>
<keyword evidence="7" id="KW-1185">Reference proteome</keyword>
<evidence type="ECO:0000313" key="6">
    <source>
        <dbReference type="EMBL" id="TCL66994.1"/>
    </source>
</evidence>
<evidence type="ECO:0000313" key="7">
    <source>
        <dbReference type="Proteomes" id="UP000295455"/>
    </source>
</evidence>
<evidence type="ECO:0000259" key="5">
    <source>
        <dbReference type="PROSITE" id="PS51123"/>
    </source>
</evidence>
<feature type="compositionally biased region" description="Polar residues" evidence="3">
    <location>
        <begin position="111"/>
        <end position="123"/>
    </location>
</feature>
<dbReference type="Gene3D" id="3.30.1330.60">
    <property type="entry name" value="OmpA-like domain"/>
    <property type="match status" value="1"/>
</dbReference>
<dbReference type="CDD" id="cd07185">
    <property type="entry name" value="OmpA_C-like"/>
    <property type="match status" value="1"/>
</dbReference>
<feature type="chain" id="PRO_5020601986" evidence="4">
    <location>
        <begin position="27"/>
        <end position="329"/>
    </location>
</feature>
<organism evidence="6 7">
    <name type="scientific">Mariniflexile fucanivorans</name>
    <dbReference type="NCBI Taxonomy" id="264023"/>
    <lineage>
        <taxon>Bacteria</taxon>
        <taxon>Pseudomonadati</taxon>
        <taxon>Bacteroidota</taxon>
        <taxon>Flavobacteriia</taxon>
        <taxon>Flavobacteriales</taxon>
        <taxon>Flavobacteriaceae</taxon>
        <taxon>Mariniflexile</taxon>
    </lineage>
</organism>
<feature type="domain" description="OmpA-like" evidence="5">
    <location>
        <begin position="220"/>
        <end position="329"/>
    </location>
</feature>
<dbReference type="Pfam" id="PF00691">
    <property type="entry name" value="OmpA"/>
    <property type="match status" value="1"/>
</dbReference>
<dbReference type="InterPro" id="IPR036737">
    <property type="entry name" value="OmpA-like_sf"/>
</dbReference>
<dbReference type="InterPro" id="IPR006665">
    <property type="entry name" value="OmpA-like"/>
</dbReference>
<feature type="coiled-coil region" evidence="2">
    <location>
        <begin position="151"/>
        <end position="207"/>
    </location>
</feature>
<name>A0A4R1RLA9_9FLAO</name>
<dbReference type="PANTHER" id="PTHR30329">
    <property type="entry name" value="STATOR ELEMENT OF FLAGELLAR MOTOR COMPLEX"/>
    <property type="match status" value="1"/>
</dbReference>
<dbReference type="PROSITE" id="PS51123">
    <property type="entry name" value="OMPA_2"/>
    <property type="match status" value="1"/>
</dbReference>
<dbReference type="OrthoDB" id="1149075at2"/>
<evidence type="ECO:0000256" key="1">
    <source>
        <dbReference type="PROSITE-ProRule" id="PRU00473"/>
    </source>
</evidence>
<evidence type="ECO:0000256" key="4">
    <source>
        <dbReference type="SAM" id="SignalP"/>
    </source>
</evidence>
<dbReference type="InterPro" id="IPR050330">
    <property type="entry name" value="Bact_OuterMem_StrucFunc"/>
</dbReference>
<dbReference type="GO" id="GO:0016020">
    <property type="term" value="C:membrane"/>
    <property type="evidence" value="ECO:0007669"/>
    <property type="project" value="UniProtKB-UniRule"/>
</dbReference>
<evidence type="ECO:0000256" key="3">
    <source>
        <dbReference type="SAM" id="MobiDB-lite"/>
    </source>
</evidence>
<comment type="caution">
    <text evidence="6">The sequence shown here is derived from an EMBL/GenBank/DDBJ whole genome shotgun (WGS) entry which is preliminary data.</text>
</comment>
<dbReference type="EMBL" id="SLUP01000003">
    <property type="protein sequence ID" value="TCL66994.1"/>
    <property type="molecule type" value="Genomic_DNA"/>
</dbReference>
<keyword evidence="2" id="KW-0175">Coiled coil</keyword>
<feature type="compositionally biased region" description="Low complexity" evidence="3">
    <location>
        <begin position="124"/>
        <end position="141"/>
    </location>
</feature>
<dbReference type="SUPFAM" id="SSF103088">
    <property type="entry name" value="OmpA-like"/>
    <property type="match status" value="1"/>
</dbReference>